<proteinExistence type="predicted"/>
<name>Q8KCQ0_CHLTE</name>
<sequence length="31" mass="3742">MNQSQNVLKLPKKRHLLHDLQTAIRKKSRLF</sequence>
<dbReference type="EMBL" id="AE006470">
    <property type="protein sequence ID" value="AAM72592.1"/>
    <property type="molecule type" value="Genomic_DNA"/>
</dbReference>
<dbReference type="STRING" id="194439.CT1363"/>
<evidence type="ECO:0000313" key="2">
    <source>
        <dbReference type="Proteomes" id="UP000001007"/>
    </source>
</evidence>
<dbReference type="KEGG" id="cte:CT1363"/>
<dbReference type="EnsemblBacteria" id="AAM72592">
    <property type="protein sequence ID" value="AAM72592"/>
    <property type="gene ID" value="CT1363"/>
</dbReference>
<dbReference type="Proteomes" id="UP000001007">
    <property type="component" value="Chromosome"/>
</dbReference>
<reference evidence="1 2" key="1">
    <citation type="journal article" date="2002" name="Proc. Natl. Acad. Sci. U.S.A.">
        <title>The complete genome sequence of Chlorobium tepidum TLS, a photosynthetic, anaerobic, green-sulfur bacterium.</title>
        <authorList>
            <person name="Eisen J.A."/>
            <person name="Nelson K.E."/>
            <person name="Paulsen I.T."/>
            <person name="Heidelberg J.F."/>
            <person name="Wu M."/>
            <person name="Dodson R.J."/>
            <person name="Deboy R."/>
            <person name="Gwinn M.L."/>
            <person name="Nelson W.C."/>
            <person name="Haft D.H."/>
            <person name="Hickey E.K."/>
            <person name="Peterson J.D."/>
            <person name="Durkin A.S."/>
            <person name="Kolonay J.L."/>
            <person name="Yang F."/>
            <person name="Holt I."/>
            <person name="Umayam L.A."/>
            <person name="Mason T."/>
            <person name="Brenner M."/>
            <person name="Shea T.P."/>
            <person name="Parksey D."/>
            <person name="Nierman W.C."/>
            <person name="Feldblyum T.V."/>
            <person name="Hansen C.L."/>
            <person name="Craven M.B."/>
            <person name="Radune D."/>
            <person name="Vamathevan J."/>
            <person name="Khouri H."/>
            <person name="White O."/>
            <person name="Gruber T.M."/>
            <person name="Ketchum K.A."/>
            <person name="Venter J.C."/>
            <person name="Tettelin H."/>
            <person name="Bryant D.A."/>
            <person name="Fraser C.M."/>
        </authorList>
    </citation>
    <scope>NUCLEOTIDE SEQUENCE [LARGE SCALE GENOMIC DNA]</scope>
    <source>
        <strain evidence="2">ATCC 49652 / DSM 12025 / NBRC 103806 / TLS</strain>
    </source>
</reference>
<accession>Q8KCQ0</accession>
<protein>
    <submittedName>
        <fullName evidence="1">Uncharacterized protein</fullName>
    </submittedName>
</protein>
<dbReference type="HOGENOM" id="CLU_3395784_0_0_10"/>
<dbReference type="AlphaFoldDB" id="Q8KCQ0"/>
<keyword evidence="2" id="KW-1185">Reference proteome</keyword>
<evidence type="ECO:0000313" key="1">
    <source>
        <dbReference type="EMBL" id="AAM72592.1"/>
    </source>
</evidence>
<organism evidence="1 2">
    <name type="scientific">Chlorobaculum tepidum (strain ATCC 49652 / DSM 12025 / NBRC 103806 / TLS)</name>
    <name type="common">Chlorobium tepidum</name>
    <dbReference type="NCBI Taxonomy" id="194439"/>
    <lineage>
        <taxon>Bacteria</taxon>
        <taxon>Pseudomonadati</taxon>
        <taxon>Chlorobiota</taxon>
        <taxon>Chlorobiia</taxon>
        <taxon>Chlorobiales</taxon>
        <taxon>Chlorobiaceae</taxon>
        <taxon>Chlorobaculum</taxon>
    </lineage>
</organism>
<gene>
    <name evidence="1" type="ordered locus">CT1363</name>
</gene>